<proteinExistence type="predicted"/>
<dbReference type="Proteomes" id="UP001500909">
    <property type="component" value="Unassembled WGS sequence"/>
</dbReference>
<name>A0ABN0ZES5_9ACTN</name>
<reference evidence="3 4" key="1">
    <citation type="journal article" date="2019" name="Int. J. Syst. Evol. Microbiol.">
        <title>The Global Catalogue of Microorganisms (GCM) 10K type strain sequencing project: providing services to taxonomists for standard genome sequencing and annotation.</title>
        <authorList>
            <consortium name="The Broad Institute Genomics Platform"/>
            <consortium name="The Broad Institute Genome Sequencing Center for Infectious Disease"/>
            <person name="Wu L."/>
            <person name="Ma J."/>
        </authorList>
    </citation>
    <scope>NUCLEOTIDE SEQUENCE [LARGE SCALE GENOMIC DNA]</scope>
    <source>
        <strain evidence="3 4">JCM 4805</strain>
    </source>
</reference>
<comment type="caution">
    <text evidence="3">The sequence shown here is derived from an EMBL/GenBank/DDBJ whole genome shotgun (WGS) entry which is preliminary data.</text>
</comment>
<feature type="domain" description="Acyl-CoA dehydrogenase/oxidase N-terminal" evidence="2">
    <location>
        <begin position="10"/>
        <end position="99"/>
    </location>
</feature>
<organism evidence="3 4">
    <name type="scientific">Streptomyces olivaceiscleroticus</name>
    <dbReference type="NCBI Taxonomy" id="68245"/>
    <lineage>
        <taxon>Bacteria</taxon>
        <taxon>Bacillati</taxon>
        <taxon>Actinomycetota</taxon>
        <taxon>Actinomycetes</taxon>
        <taxon>Kitasatosporales</taxon>
        <taxon>Streptomycetaceae</taxon>
        <taxon>Streptomyces</taxon>
    </lineage>
</organism>
<keyword evidence="4" id="KW-1185">Reference proteome</keyword>
<evidence type="ECO:0000313" key="3">
    <source>
        <dbReference type="EMBL" id="GAA0445443.1"/>
    </source>
</evidence>
<dbReference type="Gene3D" id="1.10.540.10">
    <property type="entry name" value="Acyl-CoA dehydrogenase/oxidase, N-terminal domain"/>
    <property type="match status" value="1"/>
</dbReference>
<accession>A0ABN0ZES5</accession>
<dbReference type="InterPro" id="IPR013786">
    <property type="entry name" value="AcylCoA_DH/ox_N"/>
</dbReference>
<protein>
    <recommendedName>
        <fullName evidence="2">Acyl-CoA dehydrogenase/oxidase N-terminal domain-containing protein</fullName>
    </recommendedName>
</protein>
<dbReference type="InterPro" id="IPR009100">
    <property type="entry name" value="AcylCoA_DH/oxidase_NM_dom_sf"/>
</dbReference>
<dbReference type="SUPFAM" id="SSF56645">
    <property type="entry name" value="Acyl-CoA dehydrogenase NM domain-like"/>
    <property type="match status" value="1"/>
</dbReference>
<evidence type="ECO:0000256" key="1">
    <source>
        <dbReference type="SAM" id="MobiDB-lite"/>
    </source>
</evidence>
<dbReference type="InterPro" id="IPR046373">
    <property type="entry name" value="Acyl-CoA_Oxase/DH_mid-dom_sf"/>
</dbReference>
<dbReference type="InterPro" id="IPR037069">
    <property type="entry name" value="AcylCoA_DH/ox_N_sf"/>
</dbReference>
<dbReference type="EMBL" id="BAAABY010000007">
    <property type="protein sequence ID" value="GAA0445443.1"/>
    <property type="molecule type" value="Genomic_DNA"/>
</dbReference>
<dbReference type="InterPro" id="IPR052547">
    <property type="entry name" value="Mito_Isobutyryl-CoADH"/>
</dbReference>
<gene>
    <name evidence="3" type="ORF">GCM10010361_06510</name>
</gene>
<evidence type="ECO:0000259" key="2">
    <source>
        <dbReference type="Pfam" id="PF02771"/>
    </source>
</evidence>
<dbReference type="RefSeq" id="WP_346092803.1">
    <property type="nucleotide sequence ID" value="NZ_BAAABY010000007.1"/>
</dbReference>
<sequence length="264" mass="26550">MSYRTGLSHVMSSVIGPCAEQAGSRARFPRAAVSALGRAGLLGLTVAAEAGGGGRGLAEAAEVVREVSRACPATGAVLRSHYAAVAVLDAYGSTWLRRRIAHGDHLSTLALTDAGERPTAAPAPGTRATATRTGEVVTLSARKRDVVGAGEADSYVWSSRPVDGRDGMTLWLVPADAVGLFVPARPDGAGPRGSATSTVCADPVRVPAGAMLGPNGGGLDIVLGTVLPWLAATPVPGSPDHLPAAGRSRVGTGVTGIGERLTAP</sequence>
<dbReference type="PANTHER" id="PTHR43831:SF1">
    <property type="entry name" value="ISOBUTYRYL-COA DEHYDROGENASE, MITOCHONDRIAL"/>
    <property type="match status" value="1"/>
</dbReference>
<evidence type="ECO:0000313" key="4">
    <source>
        <dbReference type="Proteomes" id="UP001500909"/>
    </source>
</evidence>
<feature type="region of interest" description="Disordered" evidence="1">
    <location>
        <begin position="240"/>
        <end position="264"/>
    </location>
</feature>
<dbReference type="Pfam" id="PF02771">
    <property type="entry name" value="Acyl-CoA_dh_N"/>
    <property type="match status" value="1"/>
</dbReference>
<dbReference type="Gene3D" id="2.40.110.10">
    <property type="entry name" value="Butyryl-CoA Dehydrogenase, subunit A, domain 2"/>
    <property type="match status" value="1"/>
</dbReference>
<dbReference type="PANTHER" id="PTHR43831">
    <property type="entry name" value="ISOBUTYRYL-COA DEHYDROGENASE"/>
    <property type="match status" value="1"/>
</dbReference>